<feature type="transmembrane region" description="Helical" evidence="12">
    <location>
        <begin position="432"/>
        <end position="449"/>
    </location>
</feature>
<sequence length="636" mass="69671">MMSQTLPHKQGSSLPTLMIGAIGVVFGDIGTSPLYAVKEALGGEHSATPTPDNVLGIISLIFWTLLIVLTIKYQFFIMRADEQGEGGNLVLVSLARKFTQGHPRMQRAIMIMGMIGVSLFFGDGVITPAISVLSAVEGLEVITPAFQPYIIPITLMVILLLFLVQSNGTAKIGRLFGPVCALWFLAIAAVGIKEILRHPEILAALNPMHGIHFLLGSGGGNTFIVLGSVFLAVTGAEALYADMGHFGRSAINWSWGFFVFPALMLNYLGQGALILGDPGTVKNPFYMSVPEWGMLPMVVLATSATIIASQAVISGAFSATRQAMQLGYLPRLRVIHTSSSEFGQIYVPLTNWLLLIAVVALVLGFKSSTNLAAAYGIAVTGTMIAVTTLAFGIVLRHLFSWSLLFSIPLLLIFLSVDLGFFGANALKFMDGGWFPVILGALLFFLMSTWRKGQEMVKCAVRKQEIPLEPFLRQLNPSDINRIPGTAVFMTQNFDLAPPALVELLKHTLTLHERVVFLSVQTENIPYVDHDKRLVMDTLLDNYYRIRIKHGFMETVDVPGMLVDCRLKDGERVVMEDTYFFLGKANFVAGHAPGMARWRLKLFLNLYRNAESPTRFFNLPSIRVVDLGTRIVLGGAE</sequence>
<keyword evidence="6 12" id="KW-0812">Transmembrane</keyword>
<organism evidence="15 16">
    <name type="scientific">Candidatus Magnetaquiglobus chichijimensis</name>
    <dbReference type="NCBI Taxonomy" id="3141448"/>
    <lineage>
        <taxon>Bacteria</taxon>
        <taxon>Pseudomonadati</taxon>
        <taxon>Pseudomonadota</taxon>
        <taxon>Magnetococcia</taxon>
        <taxon>Magnetococcales</taxon>
        <taxon>Candidatus Magnetaquicoccaceae</taxon>
        <taxon>Candidatus Magnetaquiglobus</taxon>
    </lineage>
</organism>
<reference evidence="15 16" key="1">
    <citation type="submission" date="2024-05" db="EMBL/GenBank/DDBJ databases">
        <authorList>
            <consortium name="Candidatus Magnetaquicoccaceae bacterium FCR-1 genome sequencing consortium"/>
            <person name="Shimoshige H."/>
            <person name="Shimamura S."/>
            <person name="Taoka A."/>
            <person name="Kobayashi H."/>
            <person name="Maekawa T."/>
        </authorList>
    </citation>
    <scope>NUCLEOTIDE SEQUENCE [LARGE SCALE GENOMIC DNA]</scope>
    <source>
        <strain evidence="15 16">FCR-1</strain>
    </source>
</reference>
<evidence type="ECO:0000256" key="12">
    <source>
        <dbReference type="HAMAP-Rule" id="MF_01522"/>
    </source>
</evidence>
<dbReference type="PANTHER" id="PTHR30540:SF79">
    <property type="entry name" value="LOW AFFINITY POTASSIUM TRANSPORT SYSTEM PROTEIN KUP"/>
    <property type="match status" value="1"/>
</dbReference>
<feature type="transmembrane region" description="Helical" evidence="12">
    <location>
        <begin position="253"/>
        <end position="275"/>
    </location>
</feature>
<proteinExistence type="inferred from homology"/>
<accession>A0ABQ0C5M6</accession>
<feature type="transmembrane region" description="Helical" evidence="12">
    <location>
        <begin position="371"/>
        <end position="395"/>
    </location>
</feature>
<evidence type="ECO:0000313" key="15">
    <source>
        <dbReference type="EMBL" id="GAB0056162.1"/>
    </source>
</evidence>
<keyword evidence="5 12" id="KW-0633">Potassium transport</keyword>
<keyword evidence="10 12" id="KW-0406">Ion transport</keyword>
<dbReference type="Pfam" id="PF22776">
    <property type="entry name" value="K_trans_C"/>
    <property type="match status" value="1"/>
</dbReference>
<evidence type="ECO:0000313" key="16">
    <source>
        <dbReference type="Proteomes" id="UP001628193"/>
    </source>
</evidence>
<gene>
    <name evidence="15" type="primary">kup_1</name>
    <name evidence="12" type="synonym">kup</name>
    <name evidence="15" type="ORF">SIID45300_00467</name>
</gene>
<dbReference type="PANTHER" id="PTHR30540">
    <property type="entry name" value="OSMOTIC STRESS POTASSIUM TRANSPORTER"/>
    <property type="match status" value="1"/>
</dbReference>
<evidence type="ECO:0000256" key="10">
    <source>
        <dbReference type="ARBA" id="ARBA00023065"/>
    </source>
</evidence>
<feature type="transmembrane region" description="Helical" evidence="12">
    <location>
        <begin position="12"/>
        <end position="34"/>
    </location>
</feature>
<evidence type="ECO:0000259" key="14">
    <source>
        <dbReference type="Pfam" id="PF22776"/>
    </source>
</evidence>
<feature type="transmembrane region" description="Helical" evidence="12">
    <location>
        <begin position="345"/>
        <end position="365"/>
    </location>
</feature>
<feature type="transmembrane region" description="Helical" evidence="12">
    <location>
        <begin position="108"/>
        <end position="133"/>
    </location>
</feature>
<dbReference type="Proteomes" id="UP001628193">
    <property type="component" value="Unassembled WGS sequence"/>
</dbReference>
<name>A0ABQ0C5M6_9PROT</name>
<keyword evidence="9 12" id="KW-1133">Transmembrane helix</keyword>
<keyword evidence="7 12" id="KW-0769">Symport</keyword>
<keyword evidence="3 12" id="KW-0813">Transport</keyword>
<keyword evidence="8 12" id="KW-0630">Potassium</keyword>
<feature type="transmembrane region" description="Helical" evidence="12">
    <location>
        <begin position="175"/>
        <end position="192"/>
    </location>
</feature>
<keyword evidence="4 12" id="KW-1003">Cell membrane</keyword>
<evidence type="ECO:0000256" key="3">
    <source>
        <dbReference type="ARBA" id="ARBA00022448"/>
    </source>
</evidence>
<evidence type="ECO:0000256" key="1">
    <source>
        <dbReference type="ARBA" id="ARBA00004141"/>
    </source>
</evidence>
<evidence type="ECO:0000256" key="8">
    <source>
        <dbReference type="ARBA" id="ARBA00022958"/>
    </source>
</evidence>
<feature type="domain" description="K+ potassium transporter C-terminal" evidence="14">
    <location>
        <begin position="483"/>
        <end position="631"/>
    </location>
</feature>
<evidence type="ECO:0000259" key="13">
    <source>
        <dbReference type="Pfam" id="PF02705"/>
    </source>
</evidence>
<comment type="subcellular location">
    <subcellularLocation>
        <location evidence="12">Cell membrane</location>
        <topology evidence="12">Multi-pass membrane protein</topology>
    </subcellularLocation>
    <subcellularLocation>
        <location evidence="1">Membrane</location>
        <topology evidence="1">Multi-pass membrane protein</topology>
    </subcellularLocation>
</comment>
<comment type="function">
    <text evidence="12">Transport of potassium into the cell. Likely operates as a K(+):H(+) symporter.</text>
</comment>
<evidence type="ECO:0000256" key="7">
    <source>
        <dbReference type="ARBA" id="ARBA00022847"/>
    </source>
</evidence>
<feature type="transmembrane region" description="Helical" evidence="12">
    <location>
        <begin position="54"/>
        <end position="71"/>
    </location>
</feature>
<dbReference type="EMBL" id="BAAFGK010000002">
    <property type="protein sequence ID" value="GAB0056162.1"/>
    <property type="molecule type" value="Genomic_DNA"/>
</dbReference>
<reference evidence="15 16" key="2">
    <citation type="submission" date="2024-09" db="EMBL/GenBank/DDBJ databases">
        <title>Draft genome sequence of Candidatus Magnetaquicoccaceae bacterium FCR-1.</title>
        <authorList>
            <person name="Shimoshige H."/>
            <person name="Shimamura S."/>
            <person name="Taoka A."/>
            <person name="Kobayashi H."/>
            <person name="Maekawa T."/>
        </authorList>
    </citation>
    <scope>NUCLEOTIDE SEQUENCE [LARGE SCALE GENOMIC DNA]</scope>
    <source>
        <strain evidence="15 16">FCR-1</strain>
    </source>
</reference>
<protein>
    <recommendedName>
        <fullName evidence="12">Probable potassium transport system protein Kup</fullName>
    </recommendedName>
</protein>
<dbReference type="InterPro" id="IPR023051">
    <property type="entry name" value="Kup"/>
</dbReference>
<feature type="domain" description="K+ potassium transporter integral membrane" evidence="13">
    <location>
        <begin position="18"/>
        <end position="472"/>
    </location>
</feature>
<comment type="similarity">
    <text evidence="2 12">Belongs to the HAK/KUP transporter (TC 2.A.72) family.</text>
</comment>
<evidence type="ECO:0000256" key="5">
    <source>
        <dbReference type="ARBA" id="ARBA00022538"/>
    </source>
</evidence>
<evidence type="ECO:0000256" key="2">
    <source>
        <dbReference type="ARBA" id="ARBA00007019"/>
    </source>
</evidence>
<evidence type="ECO:0000256" key="4">
    <source>
        <dbReference type="ARBA" id="ARBA00022475"/>
    </source>
</evidence>
<dbReference type="Pfam" id="PF02705">
    <property type="entry name" value="K_trans"/>
    <property type="match status" value="1"/>
</dbReference>
<dbReference type="InterPro" id="IPR053952">
    <property type="entry name" value="K_trans_C"/>
</dbReference>
<keyword evidence="11 12" id="KW-0472">Membrane</keyword>
<evidence type="ECO:0000256" key="11">
    <source>
        <dbReference type="ARBA" id="ARBA00023136"/>
    </source>
</evidence>
<feature type="transmembrane region" description="Helical" evidence="12">
    <location>
        <begin position="402"/>
        <end position="426"/>
    </location>
</feature>
<feature type="transmembrane region" description="Helical" evidence="12">
    <location>
        <begin position="145"/>
        <end position="163"/>
    </location>
</feature>
<dbReference type="InterPro" id="IPR003855">
    <property type="entry name" value="K+_transporter"/>
</dbReference>
<dbReference type="HAMAP" id="MF_01522">
    <property type="entry name" value="Kup"/>
    <property type="match status" value="1"/>
</dbReference>
<comment type="catalytic activity">
    <reaction evidence="12">
        <text>K(+)(in) + H(+)(in) = K(+)(out) + H(+)(out)</text>
        <dbReference type="Rhea" id="RHEA:28490"/>
        <dbReference type="ChEBI" id="CHEBI:15378"/>
        <dbReference type="ChEBI" id="CHEBI:29103"/>
    </reaction>
</comment>
<feature type="transmembrane region" description="Helical" evidence="12">
    <location>
        <begin position="295"/>
        <end position="317"/>
    </location>
</feature>
<dbReference type="InterPro" id="IPR053951">
    <property type="entry name" value="K_trans_N"/>
</dbReference>
<evidence type="ECO:0000256" key="6">
    <source>
        <dbReference type="ARBA" id="ARBA00022692"/>
    </source>
</evidence>
<evidence type="ECO:0000256" key="9">
    <source>
        <dbReference type="ARBA" id="ARBA00022989"/>
    </source>
</evidence>
<comment type="caution">
    <text evidence="15">The sequence shown here is derived from an EMBL/GenBank/DDBJ whole genome shotgun (WGS) entry which is preliminary data.</text>
</comment>
<keyword evidence="16" id="KW-1185">Reference proteome</keyword>